<dbReference type="GO" id="GO:0042781">
    <property type="term" value="F:3'-tRNA processing endoribonuclease activity"/>
    <property type="evidence" value="ECO:0007669"/>
    <property type="project" value="TreeGrafter"/>
</dbReference>
<keyword evidence="3" id="KW-1185">Reference proteome</keyword>
<dbReference type="RefSeq" id="WP_142043709.1">
    <property type="nucleotide sequence ID" value="NZ_JBHTGS010000002.1"/>
</dbReference>
<dbReference type="OrthoDB" id="4137979at2"/>
<evidence type="ECO:0000313" key="2">
    <source>
        <dbReference type="EMBL" id="TQL78842.1"/>
    </source>
</evidence>
<reference evidence="2 3" key="1">
    <citation type="submission" date="2019-06" db="EMBL/GenBank/DDBJ databases">
        <title>Sequencing the genomes of 1000 actinobacteria strains.</title>
        <authorList>
            <person name="Klenk H.-P."/>
        </authorList>
    </citation>
    <scope>NUCLEOTIDE SEQUENCE [LARGE SCALE GENOMIC DNA]</scope>
    <source>
        <strain evidence="2 3">DSM 45928</strain>
    </source>
</reference>
<dbReference type="PANTHER" id="PTHR46018">
    <property type="entry name" value="ZINC PHOSPHODIESTERASE ELAC PROTEIN 1"/>
    <property type="match status" value="1"/>
</dbReference>
<dbReference type="AlphaFoldDB" id="A0A543B1Y6"/>
<proteinExistence type="predicted"/>
<comment type="caution">
    <text evidence="2">The sequence shown here is derived from an EMBL/GenBank/DDBJ whole genome shotgun (WGS) entry which is preliminary data.</text>
</comment>
<dbReference type="CDD" id="cd07716">
    <property type="entry name" value="RNaseZ_short-form-like_MBL-fold"/>
    <property type="match status" value="1"/>
</dbReference>
<dbReference type="Pfam" id="PF12706">
    <property type="entry name" value="Lactamase_B_2"/>
    <property type="match status" value="1"/>
</dbReference>
<accession>A0A543B1Y6</accession>
<protein>
    <submittedName>
        <fullName evidence="2">Ribonuclease BN (tRNA processing enzyme)</fullName>
    </submittedName>
</protein>
<name>A0A543B1Y6_9ACTN</name>
<organism evidence="2 3">
    <name type="scientific">Stackebrandtia endophytica</name>
    <dbReference type="NCBI Taxonomy" id="1496996"/>
    <lineage>
        <taxon>Bacteria</taxon>
        <taxon>Bacillati</taxon>
        <taxon>Actinomycetota</taxon>
        <taxon>Actinomycetes</taxon>
        <taxon>Glycomycetales</taxon>
        <taxon>Glycomycetaceae</taxon>
        <taxon>Stackebrandtia</taxon>
    </lineage>
</organism>
<dbReference type="Proteomes" id="UP000317043">
    <property type="component" value="Unassembled WGS sequence"/>
</dbReference>
<dbReference type="InterPro" id="IPR001279">
    <property type="entry name" value="Metallo-B-lactamas"/>
</dbReference>
<dbReference type="PANTHER" id="PTHR46018:SF4">
    <property type="entry name" value="METALLO-HYDROLASE YHFI-RELATED"/>
    <property type="match status" value="1"/>
</dbReference>
<evidence type="ECO:0000313" key="3">
    <source>
        <dbReference type="Proteomes" id="UP000317043"/>
    </source>
</evidence>
<dbReference type="EMBL" id="VFOW01000001">
    <property type="protein sequence ID" value="TQL78842.1"/>
    <property type="molecule type" value="Genomic_DNA"/>
</dbReference>
<dbReference type="Gene3D" id="3.60.15.10">
    <property type="entry name" value="Ribonuclease Z/Hydroxyacylglutathione hydrolase-like"/>
    <property type="match status" value="1"/>
</dbReference>
<dbReference type="SUPFAM" id="SSF56281">
    <property type="entry name" value="Metallo-hydrolase/oxidoreductase"/>
    <property type="match status" value="1"/>
</dbReference>
<sequence length="255" mass="27357">MNGTLTIIGCRAGSPGRNGPASGYVVEADGKRVVIDCGPGVLAGLASRGLTDVDGMIISHQHADHSADVAPFGYHRSFPKILPPVPLYGPTGIEAYLDTLDDVHGIPTIPEMATPIATQFPIHEVEPGESFELAGLRVDTLLAFHPVPCISIRLPQLGLVYTADTGLTDELIEFSRDAKLLLAEATYPTEEGRDFSQHGHMGGAEAGRLAREANVEHLVVTHLSDWAQRDETETHVVKEFDGTISFAEPGQQYSL</sequence>
<evidence type="ECO:0000259" key="1">
    <source>
        <dbReference type="SMART" id="SM00849"/>
    </source>
</evidence>
<dbReference type="InParanoid" id="A0A543B1Y6"/>
<dbReference type="InterPro" id="IPR036866">
    <property type="entry name" value="RibonucZ/Hydroxyglut_hydro"/>
</dbReference>
<feature type="domain" description="Metallo-beta-lactamase" evidence="1">
    <location>
        <begin position="20"/>
        <end position="222"/>
    </location>
</feature>
<gene>
    <name evidence="2" type="ORF">FB566_4437</name>
</gene>
<dbReference type="SMART" id="SM00849">
    <property type="entry name" value="Lactamase_B"/>
    <property type="match status" value="1"/>
</dbReference>